<accession>E4X967</accession>
<reference evidence="3" key="1">
    <citation type="journal article" date="2010" name="Science">
        <title>Plasticity of animal genome architecture unmasked by rapid evolution of a pelagic tunicate.</title>
        <authorList>
            <person name="Denoeud F."/>
            <person name="Henriet S."/>
            <person name="Mungpakdee S."/>
            <person name="Aury J.M."/>
            <person name="Da Silva C."/>
            <person name="Brinkmann H."/>
            <person name="Mikhaleva J."/>
            <person name="Olsen L.C."/>
            <person name="Jubin C."/>
            <person name="Canestro C."/>
            <person name="Bouquet J.M."/>
            <person name="Danks G."/>
            <person name="Poulain J."/>
            <person name="Campsteijn C."/>
            <person name="Adamski M."/>
            <person name="Cross I."/>
            <person name="Yadetie F."/>
            <person name="Muffato M."/>
            <person name="Louis A."/>
            <person name="Butcher S."/>
            <person name="Tsagkogeorga G."/>
            <person name="Konrad A."/>
            <person name="Singh S."/>
            <person name="Jensen M.F."/>
            <person name="Cong E.H."/>
            <person name="Eikeseth-Otteraa H."/>
            <person name="Noel B."/>
            <person name="Anthouard V."/>
            <person name="Porcel B.M."/>
            <person name="Kachouri-Lafond R."/>
            <person name="Nishino A."/>
            <person name="Ugolini M."/>
            <person name="Chourrout P."/>
            <person name="Nishida H."/>
            <person name="Aasland R."/>
            <person name="Huzurbazar S."/>
            <person name="Westhof E."/>
            <person name="Delsuc F."/>
            <person name="Lehrach H."/>
            <person name="Reinhardt R."/>
            <person name="Weissenbach J."/>
            <person name="Roy S.W."/>
            <person name="Artiguenave F."/>
            <person name="Postlethwait J.H."/>
            <person name="Manak J.R."/>
            <person name="Thompson E.M."/>
            <person name="Jaillon O."/>
            <person name="Du Pasquier L."/>
            <person name="Boudinot P."/>
            <person name="Liberles D.A."/>
            <person name="Volff J.N."/>
            <person name="Philippe H."/>
            <person name="Lenhard B."/>
            <person name="Roest Crollius H."/>
            <person name="Wincker P."/>
            <person name="Chourrout D."/>
        </authorList>
    </citation>
    <scope>NUCLEOTIDE SEQUENCE [LARGE SCALE GENOMIC DNA]</scope>
</reference>
<keyword evidence="1" id="KW-0175">Coiled coil</keyword>
<dbReference type="OrthoDB" id="250836at2759"/>
<evidence type="ECO:0000256" key="1">
    <source>
        <dbReference type="SAM" id="Coils"/>
    </source>
</evidence>
<evidence type="ECO:0000313" key="4">
    <source>
        <dbReference type="Proteomes" id="UP000001307"/>
    </source>
</evidence>
<dbReference type="Proteomes" id="UP000001307">
    <property type="component" value="Unassembled WGS sequence"/>
</dbReference>
<name>E4X967_OIKDI</name>
<dbReference type="InParanoid" id="E4X967"/>
<feature type="region of interest" description="Disordered" evidence="2">
    <location>
        <begin position="98"/>
        <end position="119"/>
    </location>
</feature>
<protein>
    <submittedName>
        <fullName evidence="3">Uncharacterized protein</fullName>
    </submittedName>
</protein>
<proteinExistence type="predicted"/>
<feature type="compositionally biased region" description="Polar residues" evidence="2">
    <location>
        <begin position="110"/>
        <end position="119"/>
    </location>
</feature>
<feature type="coiled-coil region" evidence="1">
    <location>
        <begin position="52"/>
        <end position="86"/>
    </location>
</feature>
<organism evidence="3">
    <name type="scientific">Oikopleura dioica</name>
    <name type="common">Tunicate</name>
    <dbReference type="NCBI Taxonomy" id="34765"/>
    <lineage>
        <taxon>Eukaryota</taxon>
        <taxon>Metazoa</taxon>
        <taxon>Chordata</taxon>
        <taxon>Tunicata</taxon>
        <taxon>Appendicularia</taxon>
        <taxon>Copelata</taxon>
        <taxon>Oikopleuridae</taxon>
        <taxon>Oikopleura</taxon>
    </lineage>
</organism>
<dbReference type="EMBL" id="FN653030">
    <property type="protein sequence ID" value="CBY18996.1"/>
    <property type="molecule type" value="Genomic_DNA"/>
</dbReference>
<dbReference type="AlphaFoldDB" id="E4X967"/>
<keyword evidence="4" id="KW-1185">Reference proteome</keyword>
<gene>
    <name evidence="3" type="ORF">GSOID_T00004414001</name>
</gene>
<evidence type="ECO:0000256" key="2">
    <source>
        <dbReference type="SAM" id="MobiDB-lite"/>
    </source>
</evidence>
<sequence length="283" mass="31653">MPWLGVEKIKSTSFVTITRTKFVKEQLVDIFTVQDYSDHQLSYSYHQILDESSKTRKENELLKRRIEELQKKCADLSTVNEMLLEQNAKYRHVLNSNQPPQAPVPMEAPTTANPPTSNGQQFQPILSSNPHRVMTMPPPGIPTGVQSVAVPQSMGQTNHVEVQLSTAQAGVSNDKRSYQPSAPLIPSGQFRPSSNMIVNQVPVVTMHNMMTTPIRPGIDQQQNPSVQVTSSENMQTQIVTTYAGQPRQTINGQPHMTVQPTMAMQTPIQYTEMPTLPVHHQHP</sequence>
<evidence type="ECO:0000313" key="3">
    <source>
        <dbReference type="EMBL" id="CBY18996.1"/>
    </source>
</evidence>